<sequence>MNNTKWNEIRIAMSSFTSTLQWRTKDFETAHISTWDSEWFYHFMNEGYKYIEWLEIKTETEIIKNEVLEIIKNVHVPGKILEDKIRVYGYVEVGTSVDYL</sequence>
<dbReference type="AlphaFoldDB" id="A0A084GW58"/>
<comment type="caution">
    <text evidence="1">The sequence shown here is derived from an EMBL/GenBank/DDBJ whole genome shotgun (WGS) entry which is preliminary data.</text>
</comment>
<dbReference type="InterPro" id="IPR046500">
    <property type="entry name" value="DUF6678"/>
</dbReference>
<organism evidence="1 2">
    <name type="scientific">Metabacillus indicus</name>
    <name type="common">Bacillus indicus</name>
    <dbReference type="NCBI Taxonomy" id="246786"/>
    <lineage>
        <taxon>Bacteria</taxon>
        <taxon>Bacillati</taxon>
        <taxon>Bacillota</taxon>
        <taxon>Bacilli</taxon>
        <taxon>Bacillales</taxon>
        <taxon>Bacillaceae</taxon>
        <taxon>Metabacillus</taxon>
    </lineage>
</organism>
<keyword evidence="2" id="KW-1185">Reference proteome</keyword>
<proteinExistence type="predicted"/>
<dbReference type="EMBL" id="JNVC02000005">
    <property type="protein sequence ID" value="KEZ51570.1"/>
    <property type="molecule type" value="Genomic_DNA"/>
</dbReference>
<evidence type="ECO:0000313" key="1">
    <source>
        <dbReference type="EMBL" id="KEZ51570.1"/>
    </source>
</evidence>
<dbReference type="STRING" id="246786.GS18_0210560"/>
<gene>
    <name evidence="1" type="ORF">GS18_0210560</name>
</gene>
<dbReference type="Pfam" id="PF20383">
    <property type="entry name" value="DUF6678"/>
    <property type="match status" value="1"/>
</dbReference>
<accession>A0A084GW58</accession>
<name>A0A084GW58_METID</name>
<protein>
    <submittedName>
        <fullName evidence="1">Uncharacterized protein</fullName>
    </submittedName>
</protein>
<dbReference type="Proteomes" id="UP000028549">
    <property type="component" value="Unassembled WGS sequence"/>
</dbReference>
<reference evidence="1 2" key="1">
    <citation type="journal article" date="2005" name="Int. J. Syst. Evol. Microbiol.">
        <title>Bacillus cibi sp. nov., isolated from jeotgal, a traditional Korean fermented seafood.</title>
        <authorList>
            <person name="Yoon J.H."/>
            <person name="Lee C.H."/>
            <person name="Oh T.K."/>
        </authorList>
    </citation>
    <scope>NUCLEOTIDE SEQUENCE [LARGE SCALE GENOMIC DNA]</scope>
    <source>
        <strain evidence="1 2">DSM 16189</strain>
    </source>
</reference>
<evidence type="ECO:0000313" key="2">
    <source>
        <dbReference type="Proteomes" id="UP000028549"/>
    </source>
</evidence>